<keyword evidence="1" id="KW-0812">Transmembrane</keyword>
<feature type="non-terminal residue" evidence="2">
    <location>
        <position position="1"/>
    </location>
</feature>
<reference evidence="2" key="1">
    <citation type="journal article" date="2020" name="Stud. Mycol.">
        <title>101 Dothideomycetes genomes: a test case for predicting lifestyles and emergence of pathogens.</title>
        <authorList>
            <person name="Haridas S."/>
            <person name="Albert R."/>
            <person name="Binder M."/>
            <person name="Bloem J."/>
            <person name="Labutti K."/>
            <person name="Salamov A."/>
            <person name="Andreopoulos B."/>
            <person name="Baker S."/>
            <person name="Barry K."/>
            <person name="Bills G."/>
            <person name="Bluhm B."/>
            <person name="Cannon C."/>
            <person name="Castanera R."/>
            <person name="Culley D."/>
            <person name="Daum C."/>
            <person name="Ezra D."/>
            <person name="Gonzalez J."/>
            <person name="Henrissat B."/>
            <person name="Kuo A."/>
            <person name="Liang C."/>
            <person name="Lipzen A."/>
            <person name="Lutzoni F."/>
            <person name="Magnuson J."/>
            <person name="Mondo S."/>
            <person name="Nolan M."/>
            <person name="Ohm R."/>
            <person name="Pangilinan J."/>
            <person name="Park H.-J."/>
            <person name="Ramirez L."/>
            <person name="Alfaro M."/>
            <person name="Sun H."/>
            <person name="Tritt A."/>
            <person name="Yoshinaga Y."/>
            <person name="Zwiers L.-H."/>
            <person name="Turgeon B."/>
            <person name="Goodwin S."/>
            <person name="Spatafora J."/>
            <person name="Crous P."/>
            <person name="Grigoriev I."/>
        </authorList>
    </citation>
    <scope>NUCLEOTIDE SEQUENCE</scope>
    <source>
        <strain evidence="2">CBS 207.26</strain>
    </source>
</reference>
<evidence type="ECO:0000256" key="1">
    <source>
        <dbReference type="SAM" id="Phobius"/>
    </source>
</evidence>
<protein>
    <submittedName>
        <fullName evidence="2">Uncharacterized protein</fullName>
    </submittedName>
</protein>
<proteinExistence type="predicted"/>
<dbReference type="Proteomes" id="UP000800200">
    <property type="component" value="Unassembled WGS sequence"/>
</dbReference>
<name>A0A6A6EF75_9PEZI</name>
<dbReference type="AlphaFoldDB" id="A0A6A6EF75"/>
<feature type="transmembrane region" description="Helical" evidence="1">
    <location>
        <begin position="17"/>
        <end position="40"/>
    </location>
</feature>
<accession>A0A6A6EF75</accession>
<evidence type="ECO:0000313" key="3">
    <source>
        <dbReference type="Proteomes" id="UP000800200"/>
    </source>
</evidence>
<organism evidence="2 3">
    <name type="scientific">Zopfia rhizophila CBS 207.26</name>
    <dbReference type="NCBI Taxonomy" id="1314779"/>
    <lineage>
        <taxon>Eukaryota</taxon>
        <taxon>Fungi</taxon>
        <taxon>Dikarya</taxon>
        <taxon>Ascomycota</taxon>
        <taxon>Pezizomycotina</taxon>
        <taxon>Dothideomycetes</taxon>
        <taxon>Dothideomycetes incertae sedis</taxon>
        <taxon>Zopfiaceae</taxon>
        <taxon>Zopfia</taxon>
    </lineage>
</organism>
<sequence>KSRVCRVYTKIYKKNKYLFLTIILAISLTEYIKISFNNILKYLFYFKNYKSYRLHLSPVIKRFFKTIAIEYSFFKTSSYLSFI</sequence>
<gene>
    <name evidence="2" type="ORF">K469DRAFT_558614</name>
</gene>
<keyword evidence="3" id="KW-1185">Reference proteome</keyword>
<evidence type="ECO:0000313" key="2">
    <source>
        <dbReference type="EMBL" id="KAF2190697.1"/>
    </source>
</evidence>
<keyword evidence="1" id="KW-1133">Transmembrane helix</keyword>
<dbReference type="EMBL" id="ML994618">
    <property type="protein sequence ID" value="KAF2190697.1"/>
    <property type="molecule type" value="Genomic_DNA"/>
</dbReference>
<keyword evidence="1" id="KW-0472">Membrane</keyword>